<dbReference type="AlphaFoldDB" id="A0A1R0Y7Z3"/>
<name>A0A1R0Y7Z3_9BACL</name>
<evidence type="ECO:0000313" key="2">
    <source>
        <dbReference type="Proteomes" id="UP000187439"/>
    </source>
</evidence>
<dbReference type="RefSeq" id="WP_076117162.1">
    <property type="nucleotide sequence ID" value="NZ_MPTC01000002.1"/>
</dbReference>
<reference evidence="1 2" key="1">
    <citation type="submission" date="2016-10" db="EMBL/GenBank/DDBJ databases">
        <title>Paenibacillus species isolates.</title>
        <authorList>
            <person name="Beno S.M."/>
        </authorList>
    </citation>
    <scope>NUCLEOTIDE SEQUENCE [LARGE SCALE GENOMIC DNA]</scope>
    <source>
        <strain evidence="1 2">FSL H7-0710</strain>
    </source>
</reference>
<dbReference type="EMBL" id="MPTC01000002">
    <property type="protein sequence ID" value="OMD43472.1"/>
    <property type="molecule type" value="Genomic_DNA"/>
</dbReference>
<organism evidence="1 2">
    <name type="scientific">Paenibacillus odorifer</name>
    <dbReference type="NCBI Taxonomy" id="189426"/>
    <lineage>
        <taxon>Bacteria</taxon>
        <taxon>Bacillati</taxon>
        <taxon>Bacillota</taxon>
        <taxon>Bacilli</taxon>
        <taxon>Bacillales</taxon>
        <taxon>Paenibacillaceae</taxon>
        <taxon>Paenibacillus</taxon>
    </lineage>
</organism>
<dbReference type="Proteomes" id="UP000187439">
    <property type="component" value="Unassembled WGS sequence"/>
</dbReference>
<accession>A0A1R0Y7Z3</accession>
<protein>
    <submittedName>
        <fullName evidence="1">Uncharacterized protein</fullName>
    </submittedName>
</protein>
<comment type="caution">
    <text evidence="1">The sequence shown here is derived from an EMBL/GenBank/DDBJ whole genome shotgun (WGS) entry which is preliminary data.</text>
</comment>
<gene>
    <name evidence="1" type="ORF">BSK52_03420</name>
</gene>
<sequence length="224" mass="24806">MANIQLQDVIIFVNGTSRYNGNTFDTVLVKTTIKTDEPILDEYYVPSGVTAPPAILELLRLQNLEVTPFKASTLLQGTEDIQEEAANGNPAGTLEDAAKLLLLSILKKSTLVPVSGSVNLYELTYEYKIYPFTTQGLPNTYELQIRVPFDGLGMPNGSRVEVSVVLPRFAEVDTTATQGRDLQGLEITELVYEMPNVNRKAVTFAYQLDPLFTIRYNHTEGIQG</sequence>
<proteinExistence type="predicted"/>
<dbReference type="OrthoDB" id="2922806at2"/>
<evidence type="ECO:0000313" key="1">
    <source>
        <dbReference type="EMBL" id="OMD43472.1"/>
    </source>
</evidence>